<evidence type="ECO:0000259" key="1">
    <source>
        <dbReference type="Pfam" id="PF13173"/>
    </source>
</evidence>
<evidence type="ECO:0000259" key="2">
    <source>
        <dbReference type="Pfam" id="PF13635"/>
    </source>
</evidence>
<dbReference type="OrthoDB" id="9804306at2"/>
<dbReference type="PANTHER" id="PTHR33295:SF7">
    <property type="entry name" value="ATPASE"/>
    <property type="match status" value="1"/>
</dbReference>
<dbReference type="Pfam" id="PF13173">
    <property type="entry name" value="AAA_14"/>
    <property type="match status" value="1"/>
</dbReference>
<dbReference type="InterPro" id="IPR025420">
    <property type="entry name" value="DUF4143"/>
</dbReference>
<gene>
    <name evidence="3" type="ORF">BREU_2227</name>
</gene>
<keyword evidence="4" id="KW-1185">Reference proteome</keyword>
<dbReference type="InterPro" id="IPR027417">
    <property type="entry name" value="P-loop_NTPase"/>
</dbReference>
<dbReference type="PANTHER" id="PTHR33295">
    <property type="entry name" value="ATPASE"/>
    <property type="match status" value="1"/>
</dbReference>
<name>A0A087CKM6_9BIFI</name>
<dbReference type="SUPFAM" id="SSF52540">
    <property type="entry name" value="P-loop containing nucleoside triphosphate hydrolases"/>
    <property type="match status" value="1"/>
</dbReference>
<comment type="caution">
    <text evidence="3">The sequence shown here is derived from an EMBL/GenBank/DDBJ whole genome shotgun (WGS) entry which is preliminary data.</text>
</comment>
<dbReference type="STRING" id="1437610.BREU_2227"/>
<dbReference type="EMBL" id="JGZK01000020">
    <property type="protein sequence ID" value="KFI83826.1"/>
    <property type="molecule type" value="Genomic_DNA"/>
</dbReference>
<organism evidence="3 4">
    <name type="scientific">Bifidobacterium reuteri DSM 23975</name>
    <dbReference type="NCBI Taxonomy" id="1437610"/>
    <lineage>
        <taxon>Bacteria</taxon>
        <taxon>Bacillati</taxon>
        <taxon>Actinomycetota</taxon>
        <taxon>Actinomycetes</taxon>
        <taxon>Bifidobacteriales</taxon>
        <taxon>Bifidobacteriaceae</taxon>
        <taxon>Bifidobacterium</taxon>
    </lineage>
</organism>
<dbReference type="AlphaFoldDB" id="A0A087CKM6"/>
<evidence type="ECO:0000313" key="4">
    <source>
        <dbReference type="Proteomes" id="UP000028984"/>
    </source>
</evidence>
<protein>
    <submittedName>
        <fullName evidence="3">Putative AAA superfamily ATPase</fullName>
    </submittedName>
</protein>
<dbReference type="InterPro" id="IPR041682">
    <property type="entry name" value="AAA_14"/>
</dbReference>
<evidence type="ECO:0000313" key="3">
    <source>
        <dbReference type="EMBL" id="KFI83826.1"/>
    </source>
</evidence>
<sequence length="452" mass="50881">MFRRKAYDQLVEWKRSSGGRTAMLIEGARRVGKSTIAEEFARNEYNSYALVDFTKVGDEFRRTLLDTRGDLDSFFLYLSATLGVTLTERKSLVIFDEVQLFPPAREFIKHLVADGRYDFIETGSLISINENVKDILIPSEEESMKMGPLDFEEFLWAMGEEALAQMITNSFASGSPLPDSLHRKASRLWREYVLVGGMPQSVAAYAPNRDMAAADRAKRMVLKIYREDIEKYGGMAAKRIRAVFNAIPGQLSKHEKRLVYTQVENGSRSRDFMTAFSWMREAATVNLCALAEDPSIGLALSADDATVKCYMADTGLLSTMAFSASGSALPEVYRQVLLGADGVNEGMLAENAVAQQLTASGHDLYFYSKSSSIREERMEIDFLIIRPYPDAAMKPRVSPVEVKSGKRYSTVSLDKFHAKFTQRAGEEYVLHPRQMSQDGIRRFLPLYMSFCL</sequence>
<feature type="domain" description="DUF4143" evidence="2">
    <location>
        <begin position="227"/>
        <end position="405"/>
    </location>
</feature>
<dbReference type="Proteomes" id="UP000028984">
    <property type="component" value="Unassembled WGS sequence"/>
</dbReference>
<feature type="domain" description="AAA" evidence="1">
    <location>
        <begin position="21"/>
        <end position="155"/>
    </location>
</feature>
<reference evidence="3 4" key="1">
    <citation type="submission" date="2014-03" db="EMBL/GenBank/DDBJ databases">
        <title>Genomics of Bifidobacteria.</title>
        <authorList>
            <person name="Ventura M."/>
            <person name="Milani C."/>
            <person name="Lugli G.A."/>
        </authorList>
    </citation>
    <scope>NUCLEOTIDE SEQUENCE [LARGE SCALE GENOMIC DNA]</scope>
    <source>
        <strain evidence="3 4">DSM 23975</strain>
    </source>
</reference>
<proteinExistence type="predicted"/>
<dbReference type="eggNOG" id="COG1373">
    <property type="taxonomic scope" value="Bacteria"/>
</dbReference>
<dbReference type="Pfam" id="PF13635">
    <property type="entry name" value="DUF4143"/>
    <property type="match status" value="1"/>
</dbReference>
<dbReference type="RefSeq" id="WP_044089215.1">
    <property type="nucleotide sequence ID" value="NZ_JDUW01000007.1"/>
</dbReference>
<accession>A0A087CKM6</accession>